<dbReference type="RefSeq" id="WP_036164238.1">
    <property type="nucleotide sequence ID" value="NZ_JRKJ01000001.1"/>
</dbReference>
<accession>A0A0A2WKW3</accession>
<dbReference type="PATRIC" id="fig|1300345.3.peg.28"/>
<feature type="domain" description="DUF4124" evidence="3">
    <location>
        <begin position="14"/>
        <end position="67"/>
    </location>
</feature>
<evidence type="ECO:0000313" key="4">
    <source>
        <dbReference type="EMBL" id="KGQ20821.1"/>
    </source>
</evidence>
<evidence type="ECO:0000313" key="5">
    <source>
        <dbReference type="Proteomes" id="UP000030518"/>
    </source>
</evidence>
<proteinExistence type="predicted"/>
<keyword evidence="2" id="KW-0732">Signal</keyword>
<feature type="chain" id="PRO_5001996381" evidence="2">
    <location>
        <begin position="25"/>
        <end position="149"/>
    </location>
</feature>
<protein>
    <submittedName>
        <fullName evidence="4">DUF4124 domain containing protein</fullName>
    </submittedName>
</protein>
<evidence type="ECO:0000256" key="2">
    <source>
        <dbReference type="SAM" id="SignalP"/>
    </source>
</evidence>
<dbReference type="Proteomes" id="UP000030518">
    <property type="component" value="Unassembled WGS sequence"/>
</dbReference>
<comment type="caution">
    <text evidence="4">The sequence shown here is derived from an EMBL/GenBank/DDBJ whole genome shotgun (WGS) entry which is preliminary data.</text>
</comment>
<dbReference type="STRING" id="1300345.LF41_28"/>
<sequence length="149" mass="15093">MQRSIRLLVGALALALAVCIPAFAQAVYTWKDDKGVTHYSDSPPPAGAKKKTVKTAADPVPSSTPAPKVTVAAAQGGPDPAAAAAAAEQQAKQRATACKQAQANLAVLNSQAGVAVDRDGDGKSDAVLDANQRAQETQAMQTVAAANCD</sequence>
<gene>
    <name evidence="4" type="ORF">LF41_28</name>
</gene>
<dbReference type="AlphaFoldDB" id="A0A0A2WKW3"/>
<feature type="region of interest" description="Disordered" evidence="1">
    <location>
        <begin position="38"/>
        <end position="88"/>
    </location>
</feature>
<dbReference type="Pfam" id="PF13511">
    <property type="entry name" value="DUF4124"/>
    <property type="match status" value="1"/>
</dbReference>
<organism evidence="4 5">
    <name type="scientific">Lysobacter dokdonensis DS-58</name>
    <dbReference type="NCBI Taxonomy" id="1300345"/>
    <lineage>
        <taxon>Bacteria</taxon>
        <taxon>Pseudomonadati</taxon>
        <taxon>Pseudomonadota</taxon>
        <taxon>Gammaproteobacteria</taxon>
        <taxon>Lysobacterales</taxon>
        <taxon>Lysobacteraceae</taxon>
        <taxon>Noviluteimonas</taxon>
    </lineage>
</organism>
<feature type="compositionally biased region" description="Low complexity" evidence="1">
    <location>
        <begin position="72"/>
        <end position="88"/>
    </location>
</feature>
<reference evidence="4 5" key="1">
    <citation type="submission" date="2014-09" db="EMBL/GenBank/DDBJ databases">
        <title>Genome sequences of Lysobacter dokdonensis DS-58.</title>
        <authorList>
            <person name="Kim J.F."/>
            <person name="Kwak M.-J."/>
        </authorList>
    </citation>
    <scope>NUCLEOTIDE SEQUENCE [LARGE SCALE GENOMIC DNA]</scope>
    <source>
        <strain evidence="4 5">DS-58</strain>
    </source>
</reference>
<keyword evidence="5" id="KW-1185">Reference proteome</keyword>
<evidence type="ECO:0000259" key="3">
    <source>
        <dbReference type="Pfam" id="PF13511"/>
    </source>
</evidence>
<evidence type="ECO:0000256" key="1">
    <source>
        <dbReference type="SAM" id="MobiDB-lite"/>
    </source>
</evidence>
<dbReference type="OrthoDB" id="7068596at2"/>
<dbReference type="EMBL" id="JRKJ01000001">
    <property type="protein sequence ID" value="KGQ20821.1"/>
    <property type="molecule type" value="Genomic_DNA"/>
</dbReference>
<feature type="signal peptide" evidence="2">
    <location>
        <begin position="1"/>
        <end position="24"/>
    </location>
</feature>
<dbReference type="eggNOG" id="ENOG50339YA">
    <property type="taxonomic scope" value="Bacteria"/>
</dbReference>
<name>A0A0A2WKW3_9GAMM</name>
<dbReference type="InterPro" id="IPR025392">
    <property type="entry name" value="DUF4124"/>
</dbReference>